<organism evidence="1 2">
    <name type="scientific">Maritimibacter alkaliphilus HTCC2654</name>
    <dbReference type="NCBI Taxonomy" id="314271"/>
    <lineage>
        <taxon>Bacteria</taxon>
        <taxon>Pseudomonadati</taxon>
        <taxon>Pseudomonadota</taxon>
        <taxon>Alphaproteobacteria</taxon>
        <taxon>Rhodobacterales</taxon>
        <taxon>Roseobacteraceae</taxon>
        <taxon>Maritimibacter</taxon>
    </lineage>
</organism>
<dbReference type="AlphaFoldDB" id="A3VDJ8"/>
<evidence type="ECO:0000313" key="2">
    <source>
        <dbReference type="Proteomes" id="UP000002931"/>
    </source>
</evidence>
<name>A3VDJ8_9RHOB</name>
<gene>
    <name evidence="1" type="ORF">RB2654_02699</name>
</gene>
<evidence type="ECO:0000313" key="1">
    <source>
        <dbReference type="EMBL" id="EAQ13587.1"/>
    </source>
</evidence>
<comment type="caution">
    <text evidence="1">The sequence shown here is derived from an EMBL/GenBank/DDBJ whole genome shotgun (WGS) entry which is preliminary data.</text>
</comment>
<dbReference type="HOGENOM" id="CLU_2601861_0_0_5"/>
<sequence length="79" mass="8273">MGMTTFNSFAAVDSSRTPVGQIQGVELQGDRIVKARFLTNSAIFGARRCITISSGEIAARGSSIVLPISQAQLFAQIGG</sequence>
<dbReference type="Proteomes" id="UP000002931">
    <property type="component" value="Unassembled WGS sequence"/>
</dbReference>
<keyword evidence="2" id="KW-1185">Reference proteome</keyword>
<reference evidence="1 2" key="1">
    <citation type="journal article" date="2010" name="J. Bacteriol.">
        <title>Genome sequences of Pelagibaca bermudensis HTCC2601T and Maritimibacter alkaliphilus HTCC2654T, the type strains of two marine Roseobacter genera.</title>
        <authorList>
            <person name="Thrash J.C."/>
            <person name="Cho J.C."/>
            <person name="Ferriera S."/>
            <person name="Johnson J."/>
            <person name="Vergin K.L."/>
            <person name="Giovannoni S.J."/>
        </authorList>
    </citation>
    <scope>NUCLEOTIDE SEQUENCE [LARGE SCALE GENOMIC DNA]</scope>
    <source>
        <strain evidence="1 2">HTCC2654</strain>
    </source>
</reference>
<dbReference type="EMBL" id="AAMT01000004">
    <property type="protein sequence ID" value="EAQ13587.1"/>
    <property type="molecule type" value="Genomic_DNA"/>
</dbReference>
<accession>A3VDJ8</accession>
<protein>
    <submittedName>
        <fullName evidence="1">Uncharacterized protein</fullName>
    </submittedName>
</protein>
<proteinExistence type="predicted"/>